<dbReference type="AlphaFoldDB" id="A0A143DDK4"/>
<dbReference type="Proteomes" id="UP000076066">
    <property type="component" value="Chromosome"/>
</dbReference>
<dbReference type="Pfam" id="PF04386">
    <property type="entry name" value="SspB"/>
    <property type="match status" value="1"/>
</dbReference>
<dbReference type="OrthoDB" id="9800412at2"/>
<dbReference type="InterPro" id="IPR036760">
    <property type="entry name" value="SspB-like_sf"/>
</dbReference>
<reference evidence="2 3" key="1">
    <citation type="submission" date="2016-02" db="EMBL/GenBank/DDBJ databases">
        <title>Complete Genome of H5569, the type strain of the newly described species Haematospirillium jordaniae.</title>
        <authorList>
            <person name="Nicholson A.C."/>
            <person name="Humrighouse B.W."/>
            <person name="Loparov V."/>
            <person name="McQuiston J.R."/>
        </authorList>
    </citation>
    <scope>NUCLEOTIDE SEQUENCE [LARGE SCALE GENOMIC DNA]</scope>
    <source>
        <strain evidence="2 3">H5569</strain>
    </source>
</reference>
<evidence type="ECO:0000313" key="2">
    <source>
        <dbReference type="EMBL" id="AMW34756.1"/>
    </source>
</evidence>
<keyword evidence="3" id="KW-1185">Reference proteome</keyword>
<proteinExistence type="predicted"/>
<evidence type="ECO:0000256" key="1">
    <source>
        <dbReference type="SAM" id="MobiDB-lite"/>
    </source>
</evidence>
<sequence length="176" mass="19577">MSEIHISYEDLVEQALRTVLRDVLRGARDQGLPGGHHFYITFQTDADGVVMSPRLRARYPEEMTIVLQHQFWNLTVDDVMFSVDLSFSGQTEHLRVPFAAVTAFADPYARFGLQFRGGLDVDVDMEDDGSEDDGYDDPEYGDGKPVARNTDEAPGDDSTGPSDGSNVVALDAFRRK</sequence>
<dbReference type="SUPFAM" id="SSF101738">
    <property type="entry name" value="SspB-like"/>
    <property type="match status" value="1"/>
</dbReference>
<protein>
    <recommendedName>
        <fullName evidence="4">Stringent starvation protein B</fullName>
    </recommendedName>
</protein>
<evidence type="ECO:0000313" key="3">
    <source>
        <dbReference type="Proteomes" id="UP000076066"/>
    </source>
</evidence>
<dbReference type="InterPro" id="IPR007481">
    <property type="entry name" value="SspB"/>
</dbReference>
<dbReference type="RefSeq" id="WP_066134555.1">
    <property type="nucleotide sequence ID" value="NZ_CP014525.1"/>
</dbReference>
<dbReference type="KEGG" id="hjo:AY555_05695"/>
<dbReference type="STRING" id="1549855.AY555_05695"/>
<dbReference type="GeneID" id="53316646"/>
<dbReference type="EMBL" id="CP014525">
    <property type="protein sequence ID" value="AMW34756.1"/>
    <property type="molecule type" value="Genomic_DNA"/>
</dbReference>
<feature type="region of interest" description="Disordered" evidence="1">
    <location>
        <begin position="122"/>
        <end position="176"/>
    </location>
</feature>
<name>A0A143DDK4_9PROT</name>
<organism evidence="2 3">
    <name type="scientific">Haematospirillum jordaniae</name>
    <dbReference type="NCBI Taxonomy" id="1549855"/>
    <lineage>
        <taxon>Bacteria</taxon>
        <taxon>Pseudomonadati</taxon>
        <taxon>Pseudomonadota</taxon>
        <taxon>Alphaproteobacteria</taxon>
        <taxon>Rhodospirillales</taxon>
        <taxon>Novispirillaceae</taxon>
        <taxon>Haematospirillum</taxon>
    </lineage>
</organism>
<evidence type="ECO:0008006" key="4">
    <source>
        <dbReference type="Google" id="ProtNLM"/>
    </source>
</evidence>
<feature type="compositionally biased region" description="Acidic residues" evidence="1">
    <location>
        <begin position="122"/>
        <end position="140"/>
    </location>
</feature>
<accession>A0A143DDK4</accession>
<gene>
    <name evidence="2" type="ORF">AY555_05695</name>
</gene>
<dbReference type="Gene3D" id="2.30.30.220">
    <property type="entry name" value="SspB-like"/>
    <property type="match status" value="1"/>
</dbReference>